<dbReference type="InterPro" id="IPR036736">
    <property type="entry name" value="ACP-like_sf"/>
</dbReference>
<comment type="caution">
    <text evidence="5">The sequence shown here is derived from an EMBL/GenBank/DDBJ whole genome shotgun (WGS) entry which is preliminary data.</text>
</comment>
<keyword evidence="2" id="KW-0597">Phosphoprotein</keyword>
<protein>
    <submittedName>
        <fullName evidence="5">NRPS-like protein biosynthetic cluster</fullName>
    </submittedName>
</protein>
<name>A0AAD9ZDP0_9LECA</name>
<dbReference type="Pfam" id="PF23562">
    <property type="entry name" value="AMP-binding_C_3"/>
    <property type="match status" value="1"/>
</dbReference>
<keyword evidence="6" id="KW-1185">Reference proteome</keyword>
<dbReference type="EMBL" id="JASNWA010000004">
    <property type="protein sequence ID" value="KAK3176557.1"/>
    <property type="molecule type" value="Genomic_DNA"/>
</dbReference>
<evidence type="ECO:0000259" key="4">
    <source>
        <dbReference type="Pfam" id="PF00550"/>
    </source>
</evidence>
<evidence type="ECO:0000313" key="5">
    <source>
        <dbReference type="EMBL" id="KAK3176557.1"/>
    </source>
</evidence>
<reference evidence="5" key="1">
    <citation type="submission" date="2022-11" db="EMBL/GenBank/DDBJ databases">
        <title>Chromosomal genome sequence assembly and mating type (MAT) locus characterization of the leprose asexual lichenized fungus Lepraria neglecta (Nyl.) Erichsen.</title>
        <authorList>
            <person name="Allen J.L."/>
            <person name="Pfeffer B."/>
        </authorList>
    </citation>
    <scope>NUCLEOTIDE SEQUENCE</scope>
    <source>
        <strain evidence="5">Allen 5258</strain>
    </source>
</reference>
<dbReference type="Pfam" id="PF00501">
    <property type="entry name" value="AMP-binding"/>
    <property type="match status" value="1"/>
</dbReference>
<dbReference type="InterPro" id="IPR042099">
    <property type="entry name" value="ANL_N_sf"/>
</dbReference>
<dbReference type="InterPro" id="IPR051414">
    <property type="entry name" value="Adenylate-forming_Reductase"/>
</dbReference>
<dbReference type="PROSITE" id="PS00455">
    <property type="entry name" value="AMP_BINDING"/>
    <property type="match status" value="1"/>
</dbReference>
<dbReference type="Proteomes" id="UP001276659">
    <property type="component" value="Unassembled WGS sequence"/>
</dbReference>
<evidence type="ECO:0000256" key="1">
    <source>
        <dbReference type="ARBA" id="ARBA00022450"/>
    </source>
</evidence>
<dbReference type="SUPFAM" id="SSF47336">
    <property type="entry name" value="ACP-like"/>
    <property type="match status" value="1"/>
</dbReference>
<gene>
    <name evidence="5" type="ORF">OEA41_007880</name>
</gene>
<proteinExistence type="predicted"/>
<feature type="domain" description="Carrier" evidence="4">
    <location>
        <begin position="562"/>
        <end position="624"/>
    </location>
</feature>
<evidence type="ECO:0000259" key="3">
    <source>
        <dbReference type="Pfam" id="PF00501"/>
    </source>
</evidence>
<organism evidence="5 6">
    <name type="scientific">Lepraria neglecta</name>
    <dbReference type="NCBI Taxonomy" id="209136"/>
    <lineage>
        <taxon>Eukaryota</taxon>
        <taxon>Fungi</taxon>
        <taxon>Dikarya</taxon>
        <taxon>Ascomycota</taxon>
        <taxon>Pezizomycotina</taxon>
        <taxon>Lecanoromycetes</taxon>
        <taxon>OSLEUM clade</taxon>
        <taxon>Lecanoromycetidae</taxon>
        <taxon>Lecanorales</taxon>
        <taxon>Lecanorineae</taxon>
        <taxon>Stereocaulaceae</taxon>
        <taxon>Lepraria</taxon>
    </lineage>
</organism>
<dbReference type="InterPro" id="IPR020845">
    <property type="entry name" value="AMP-binding_CS"/>
</dbReference>
<sequence length="636" mass="70805">MANSSTFPNYGRRLLPNLIDKLANSDYSRPFVAIPKSSEPEDGFIDVNFRQLATAIDRCSWWIEQRLGRSQHFDTVGYLGPVDLRYTILMFAAVKTGYKAFFTSHRNSLSAHLSLLEATCCDTFLMPRVAPPIVRQILSERRMKVIVFPELEFFMQAGSVPEYVYQKSFAEARLEPLVVLHTSGSTGTPKPIIMRHGTLSAIDAYHLIPALGGHEVIGPSFKGKRMFLAFSLFHAASMCYLLGLGIYCELTCVLPPPNVPLTARLVDRIHSSASANLQGSALLPSILVDLADDSQSFDRLKHLQYIIYAGGPLPKEIGDRVSSKTRLITLTGSTEVGLPAIEPSDPSDWEYVRYSSFMGYDFRPLEVEGQTLYEHFIVRDDTIELFQSIFSTFPDIDEFPMKDLYDEHPSKPSFMRLRGRTDDIIAFSTGEKFNPVTLEAVITAHPAILSALVAGHGKFQASLLVEPRKFLGDTDHLLNEIWPTVQAANKSSPTHSKIMRDFITFTKPEKPVPRAAKGTVQRMMTLELYKNEIDELYSHKPASESQSATFAGGDTIRQSLFQAIASETTLEGVGYDSNLFELGLDSLQAKALTKNINTLVCAIQPQFIKLSPDTIWENPSVAKLECVLKSNGIVNT</sequence>
<dbReference type="InterPro" id="IPR000873">
    <property type="entry name" value="AMP-dep_synth/lig_dom"/>
</dbReference>
<dbReference type="AlphaFoldDB" id="A0AAD9ZDP0"/>
<keyword evidence="1" id="KW-0596">Phosphopantetheine</keyword>
<dbReference type="InterPro" id="IPR009081">
    <property type="entry name" value="PP-bd_ACP"/>
</dbReference>
<dbReference type="PANTHER" id="PTHR43439">
    <property type="entry name" value="PHENYLACETATE-COENZYME A LIGASE"/>
    <property type="match status" value="1"/>
</dbReference>
<dbReference type="Gene3D" id="3.40.50.12780">
    <property type="entry name" value="N-terminal domain of ligase-like"/>
    <property type="match status" value="1"/>
</dbReference>
<accession>A0AAD9ZDP0</accession>
<dbReference type="PANTHER" id="PTHR43439:SF2">
    <property type="entry name" value="ENZYME, PUTATIVE (JCVI)-RELATED"/>
    <property type="match status" value="1"/>
</dbReference>
<evidence type="ECO:0000256" key="2">
    <source>
        <dbReference type="ARBA" id="ARBA00022553"/>
    </source>
</evidence>
<dbReference type="Pfam" id="PF00550">
    <property type="entry name" value="PP-binding"/>
    <property type="match status" value="1"/>
</dbReference>
<dbReference type="Gene3D" id="1.10.1200.10">
    <property type="entry name" value="ACP-like"/>
    <property type="match status" value="1"/>
</dbReference>
<feature type="domain" description="AMP-dependent synthetase/ligase" evidence="3">
    <location>
        <begin position="45"/>
        <end position="351"/>
    </location>
</feature>
<evidence type="ECO:0000313" key="6">
    <source>
        <dbReference type="Proteomes" id="UP001276659"/>
    </source>
</evidence>
<dbReference type="SUPFAM" id="SSF56801">
    <property type="entry name" value="Acetyl-CoA synthetase-like"/>
    <property type="match status" value="1"/>
</dbReference>